<evidence type="ECO:0000313" key="3">
    <source>
        <dbReference type="Proteomes" id="UP000694620"/>
    </source>
</evidence>
<evidence type="ECO:0000313" key="2">
    <source>
        <dbReference type="Ensembl" id="ENSECRP00000010685.1"/>
    </source>
</evidence>
<feature type="compositionally biased region" description="Basic and acidic residues" evidence="1">
    <location>
        <begin position="47"/>
        <end position="79"/>
    </location>
</feature>
<dbReference type="AlphaFoldDB" id="A0A8C4X788"/>
<protein>
    <submittedName>
        <fullName evidence="2">Uncharacterized protein</fullName>
    </submittedName>
</protein>
<dbReference type="Ensembl" id="ENSECRT00000010862.1">
    <property type="protein sequence ID" value="ENSECRP00000010685.1"/>
    <property type="gene ID" value="ENSECRG00000007113.1"/>
</dbReference>
<feature type="region of interest" description="Disordered" evidence="1">
    <location>
        <begin position="1"/>
        <end position="80"/>
    </location>
</feature>
<evidence type="ECO:0000256" key="1">
    <source>
        <dbReference type="SAM" id="MobiDB-lite"/>
    </source>
</evidence>
<reference evidence="2" key="1">
    <citation type="submission" date="2021-06" db="EMBL/GenBank/DDBJ databases">
        <authorList>
            <consortium name="Wellcome Sanger Institute Data Sharing"/>
        </authorList>
    </citation>
    <scope>NUCLEOTIDE SEQUENCE [LARGE SCALE GENOMIC DNA]</scope>
</reference>
<keyword evidence="3" id="KW-1185">Reference proteome</keyword>
<feature type="compositionally biased region" description="Basic residues" evidence="1">
    <location>
        <begin position="28"/>
        <end position="43"/>
    </location>
</feature>
<accession>A0A8C4X788</accession>
<dbReference type="Proteomes" id="UP000694620">
    <property type="component" value="Chromosome 1"/>
</dbReference>
<organism evidence="2 3">
    <name type="scientific">Erpetoichthys calabaricus</name>
    <name type="common">Rope fish</name>
    <name type="synonym">Calamoichthys calabaricus</name>
    <dbReference type="NCBI Taxonomy" id="27687"/>
    <lineage>
        <taxon>Eukaryota</taxon>
        <taxon>Metazoa</taxon>
        <taxon>Chordata</taxon>
        <taxon>Craniata</taxon>
        <taxon>Vertebrata</taxon>
        <taxon>Euteleostomi</taxon>
        <taxon>Actinopterygii</taxon>
        <taxon>Polypteriformes</taxon>
        <taxon>Polypteridae</taxon>
        <taxon>Erpetoichthys</taxon>
    </lineage>
</organism>
<reference evidence="2" key="3">
    <citation type="submission" date="2025-09" db="UniProtKB">
        <authorList>
            <consortium name="Ensembl"/>
        </authorList>
    </citation>
    <scope>IDENTIFICATION</scope>
</reference>
<sequence>MSLEGNRSTLWKHTRKTCKLQAGNTRDRARHTHTGSSRVRAHTHTGSVRERLTHTHRQRERERDTDVHTHRQRERESWTHKVGRQLKNALGLILFSLLFTAIGS</sequence>
<name>A0A8C4X788_ERPCA</name>
<dbReference type="GeneTree" id="ENSGT00980000202635"/>
<reference evidence="2" key="2">
    <citation type="submission" date="2025-08" db="UniProtKB">
        <authorList>
            <consortium name="Ensembl"/>
        </authorList>
    </citation>
    <scope>IDENTIFICATION</scope>
</reference>
<proteinExistence type="predicted"/>